<dbReference type="Proteomes" id="UP000317171">
    <property type="component" value="Chromosome"/>
</dbReference>
<sequence>MSTTNSGVAEIILGQIGGARRVRMMLGVKKFYKDDNGNTLVFDFKGSEKADRVRIAYNALDLYDVQFFTTERTLTKAGEFNNVACDELVGIFEDFTEMFLTF</sequence>
<accession>A0A517RAX7</accession>
<evidence type="ECO:0000313" key="2">
    <source>
        <dbReference type="Proteomes" id="UP000317171"/>
    </source>
</evidence>
<dbReference type="OrthoDB" id="9814185at2"/>
<organism evidence="1 2">
    <name type="scientific">Gimesia alba</name>
    <dbReference type="NCBI Taxonomy" id="2527973"/>
    <lineage>
        <taxon>Bacteria</taxon>
        <taxon>Pseudomonadati</taxon>
        <taxon>Planctomycetota</taxon>
        <taxon>Planctomycetia</taxon>
        <taxon>Planctomycetales</taxon>
        <taxon>Planctomycetaceae</taxon>
        <taxon>Gimesia</taxon>
    </lineage>
</organism>
<dbReference type="RefSeq" id="WP_145211974.1">
    <property type="nucleotide sequence ID" value="NZ_CP036269.1"/>
</dbReference>
<name>A0A517RAX7_9PLAN</name>
<gene>
    <name evidence="1" type="ORF">Pan241w_10940</name>
</gene>
<reference evidence="1 2" key="1">
    <citation type="submission" date="2019-02" db="EMBL/GenBank/DDBJ databases">
        <title>Deep-cultivation of Planctomycetes and their phenomic and genomic characterization uncovers novel biology.</title>
        <authorList>
            <person name="Wiegand S."/>
            <person name="Jogler M."/>
            <person name="Boedeker C."/>
            <person name="Pinto D."/>
            <person name="Vollmers J."/>
            <person name="Rivas-Marin E."/>
            <person name="Kohn T."/>
            <person name="Peeters S.H."/>
            <person name="Heuer A."/>
            <person name="Rast P."/>
            <person name="Oberbeckmann S."/>
            <person name="Bunk B."/>
            <person name="Jeske O."/>
            <person name="Meyerdierks A."/>
            <person name="Storesund J.E."/>
            <person name="Kallscheuer N."/>
            <person name="Luecker S."/>
            <person name="Lage O.M."/>
            <person name="Pohl T."/>
            <person name="Merkel B.J."/>
            <person name="Hornburger P."/>
            <person name="Mueller R.-W."/>
            <person name="Bruemmer F."/>
            <person name="Labrenz M."/>
            <person name="Spormann A.M."/>
            <person name="Op den Camp H."/>
            <person name="Overmann J."/>
            <person name="Amann R."/>
            <person name="Jetten M.S.M."/>
            <person name="Mascher T."/>
            <person name="Medema M.H."/>
            <person name="Devos D.P."/>
            <person name="Kaster A.-K."/>
            <person name="Ovreas L."/>
            <person name="Rohde M."/>
            <person name="Galperin M.Y."/>
            <person name="Jogler C."/>
        </authorList>
    </citation>
    <scope>NUCLEOTIDE SEQUENCE [LARGE SCALE GENOMIC DNA]</scope>
    <source>
        <strain evidence="1 2">Pan241w</strain>
    </source>
</reference>
<protein>
    <submittedName>
        <fullName evidence="1">Uncharacterized protein</fullName>
    </submittedName>
</protein>
<dbReference type="AlphaFoldDB" id="A0A517RAX7"/>
<dbReference type="EMBL" id="CP036269">
    <property type="protein sequence ID" value="QDT41035.1"/>
    <property type="molecule type" value="Genomic_DNA"/>
</dbReference>
<proteinExistence type="predicted"/>
<dbReference type="KEGG" id="gaz:Pan241w_10940"/>
<evidence type="ECO:0000313" key="1">
    <source>
        <dbReference type="EMBL" id="QDT41035.1"/>
    </source>
</evidence>
<keyword evidence="2" id="KW-1185">Reference proteome</keyword>